<protein>
    <submittedName>
        <fullName evidence="2">Uncharacterized protein</fullName>
    </submittedName>
</protein>
<dbReference type="InParanoid" id="A0A2P5FTK4"/>
<feature type="non-terminal residue" evidence="2">
    <location>
        <position position="122"/>
    </location>
</feature>
<organism evidence="2 3">
    <name type="scientific">Trema orientale</name>
    <name type="common">Charcoal tree</name>
    <name type="synonym">Celtis orientalis</name>
    <dbReference type="NCBI Taxonomy" id="63057"/>
    <lineage>
        <taxon>Eukaryota</taxon>
        <taxon>Viridiplantae</taxon>
        <taxon>Streptophyta</taxon>
        <taxon>Embryophyta</taxon>
        <taxon>Tracheophyta</taxon>
        <taxon>Spermatophyta</taxon>
        <taxon>Magnoliopsida</taxon>
        <taxon>eudicotyledons</taxon>
        <taxon>Gunneridae</taxon>
        <taxon>Pentapetalae</taxon>
        <taxon>rosids</taxon>
        <taxon>fabids</taxon>
        <taxon>Rosales</taxon>
        <taxon>Cannabaceae</taxon>
        <taxon>Trema</taxon>
    </lineage>
</organism>
<reference evidence="3" key="1">
    <citation type="submission" date="2016-06" db="EMBL/GenBank/DDBJ databases">
        <title>Parallel loss of symbiosis genes in relatives of nitrogen-fixing non-legume Parasponia.</title>
        <authorList>
            <person name="Van Velzen R."/>
            <person name="Holmer R."/>
            <person name="Bu F."/>
            <person name="Rutten L."/>
            <person name="Van Zeijl A."/>
            <person name="Liu W."/>
            <person name="Santuari L."/>
            <person name="Cao Q."/>
            <person name="Sharma T."/>
            <person name="Shen D."/>
            <person name="Roswanjaya Y."/>
            <person name="Wardhani T."/>
            <person name="Kalhor M.S."/>
            <person name="Jansen J."/>
            <person name="Van den Hoogen J."/>
            <person name="Gungor B."/>
            <person name="Hartog M."/>
            <person name="Hontelez J."/>
            <person name="Verver J."/>
            <person name="Yang W.-C."/>
            <person name="Schijlen E."/>
            <person name="Repin R."/>
            <person name="Schilthuizen M."/>
            <person name="Schranz E."/>
            <person name="Heidstra R."/>
            <person name="Miyata K."/>
            <person name="Fedorova E."/>
            <person name="Kohlen W."/>
            <person name="Bisseling T."/>
            <person name="Smit S."/>
            <person name="Geurts R."/>
        </authorList>
    </citation>
    <scope>NUCLEOTIDE SEQUENCE [LARGE SCALE GENOMIC DNA]</scope>
    <source>
        <strain evidence="3">cv. RG33-2</strain>
    </source>
</reference>
<dbReference type="EMBL" id="JXTC01000010">
    <property type="protein sequence ID" value="POO01100.1"/>
    <property type="molecule type" value="Genomic_DNA"/>
</dbReference>
<evidence type="ECO:0000256" key="1">
    <source>
        <dbReference type="SAM" id="MobiDB-lite"/>
    </source>
</evidence>
<keyword evidence="3" id="KW-1185">Reference proteome</keyword>
<sequence>MVPPRNFSKHKVIIKEENSPDFEKLIAPIDCPAANRRSSLKRLCKICSLEVDKQVASIGSPTISSKLPRKPFNESTKSPNLGSPVANTRGSPRRMIEREIFSEDSHSHKNVSATPSVKSSKE</sequence>
<gene>
    <name evidence="2" type="ORF">TorRG33x02_032830</name>
</gene>
<proteinExistence type="predicted"/>
<feature type="region of interest" description="Disordered" evidence="1">
    <location>
        <begin position="59"/>
        <end position="122"/>
    </location>
</feature>
<evidence type="ECO:0000313" key="3">
    <source>
        <dbReference type="Proteomes" id="UP000237000"/>
    </source>
</evidence>
<feature type="compositionally biased region" description="Basic and acidic residues" evidence="1">
    <location>
        <begin position="94"/>
        <end position="107"/>
    </location>
</feature>
<evidence type="ECO:0000313" key="2">
    <source>
        <dbReference type="EMBL" id="POO01100.1"/>
    </source>
</evidence>
<dbReference type="AlphaFoldDB" id="A0A2P5FTK4"/>
<comment type="caution">
    <text evidence="2">The sequence shown here is derived from an EMBL/GenBank/DDBJ whole genome shotgun (WGS) entry which is preliminary data.</text>
</comment>
<dbReference type="Proteomes" id="UP000237000">
    <property type="component" value="Unassembled WGS sequence"/>
</dbReference>
<accession>A0A2P5FTK4</accession>
<name>A0A2P5FTK4_TREOI</name>
<feature type="compositionally biased region" description="Polar residues" evidence="1">
    <location>
        <begin position="73"/>
        <end position="90"/>
    </location>
</feature>
<feature type="compositionally biased region" description="Polar residues" evidence="1">
    <location>
        <begin position="110"/>
        <end position="122"/>
    </location>
</feature>